<evidence type="ECO:0000256" key="2">
    <source>
        <dbReference type="ARBA" id="ARBA00022475"/>
    </source>
</evidence>
<protein>
    <submittedName>
        <fullName evidence="8">| / Basic membrane protein / 612359:614026 Reverse</fullName>
    </submittedName>
</protein>
<keyword evidence="2" id="KW-1003">Cell membrane</keyword>
<evidence type="ECO:0000259" key="7">
    <source>
        <dbReference type="Pfam" id="PF02608"/>
    </source>
</evidence>
<feature type="domain" description="ABC transporter substrate-binding protein PnrA-like" evidence="7">
    <location>
        <begin position="46"/>
        <end position="223"/>
    </location>
</feature>
<evidence type="ECO:0000313" key="8">
    <source>
        <dbReference type="EMBL" id="CRX37110.1"/>
    </source>
</evidence>
<gene>
    <name evidence="8" type="ORF">HEPPS_03290</name>
</gene>
<evidence type="ECO:0000256" key="5">
    <source>
        <dbReference type="ARBA" id="ARBA00023288"/>
    </source>
</evidence>
<evidence type="ECO:0000313" key="9">
    <source>
        <dbReference type="Proteomes" id="UP000242141"/>
    </source>
</evidence>
<organism evidence="8 9">
    <name type="scientific">Candidatus Hepatoplasma crinochetorum</name>
    <dbReference type="NCBI Taxonomy" id="295596"/>
    <lineage>
        <taxon>Bacteria</taxon>
        <taxon>Bacillati</taxon>
        <taxon>Mycoplasmatota</taxon>
        <taxon>Mollicutes</taxon>
        <taxon>Candidatus Hepatoplasmataceae</taxon>
        <taxon>Candidatus Hepatoplasma</taxon>
    </lineage>
</organism>
<evidence type="ECO:0000256" key="1">
    <source>
        <dbReference type="ARBA" id="ARBA00004236"/>
    </source>
</evidence>
<dbReference type="InterPro" id="IPR050957">
    <property type="entry name" value="BMP_lipoprotein"/>
</dbReference>
<keyword evidence="6" id="KW-0812">Transmembrane</keyword>
<dbReference type="Gene3D" id="3.40.50.2300">
    <property type="match status" value="1"/>
</dbReference>
<dbReference type="EMBL" id="CWGI01000001">
    <property type="protein sequence ID" value="CRX37110.1"/>
    <property type="molecule type" value="Genomic_DNA"/>
</dbReference>
<dbReference type="Proteomes" id="UP000242141">
    <property type="component" value="Unassembled WGS sequence"/>
</dbReference>
<keyword evidence="5" id="KW-0449">Lipoprotein</keyword>
<name>A0A0G7ZLT2_9MOLU</name>
<dbReference type="GO" id="GO:0005886">
    <property type="term" value="C:plasma membrane"/>
    <property type="evidence" value="ECO:0007669"/>
    <property type="project" value="UniProtKB-SubCell"/>
</dbReference>
<dbReference type="AlphaFoldDB" id="A0A0G7ZLT2"/>
<reference evidence="9" key="1">
    <citation type="submission" date="2015-05" db="EMBL/GenBank/DDBJ databases">
        <authorList>
            <person name="Collingro A."/>
        </authorList>
    </citation>
    <scope>NUCLEOTIDE SEQUENCE [LARGE SCALE GENOMIC DNA]</scope>
    <source>
        <strain evidence="9">Ps</strain>
    </source>
</reference>
<keyword evidence="9" id="KW-1185">Reference proteome</keyword>
<comment type="subcellular location">
    <subcellularLocation>
        <location evidence="1">Cell membrane</location>
    </subcellularLocation>
</comment>
<evidence type="ECO:0000256" key="6">
    <source>
        <dbReference type="SAM" id="Phobius"/>
    </source>
</evidence>
<keyword evidence="4 6" id="KW-0472">Membrane</keyword>
<keyword evidence="6" id="KW-1133">Transmembrane helix</keyword>
<dbReference type="Pfam" id="PF02608">
    <property type="entry name" value="Bmp"/>
    <property type="match status" value="1"/>
</dbReference>
<accession>A0A0G7ZLT2</accession>
<feature type="transmembrane region" description="Helical" evidence="6">
    <location>
        <begin position="12"/>
        <end position="35"/>
    </location>
</feature>
<dbReference type="PANTHER" id="PTHR34296">
    <property type="entry name" value="TRANSCRIPTIONAL ACTIVATOR PROTEIN MED"/>
    <property type="match status" value="1"/>
</dbReference>
<sequence length="557" mass="63534">MKKWILNYRKSFITIISLILVIFLVMLLFFTGFFIDYKTGVTPGFQRIMVMPNSPFKNDRGFNQNMIEATIKYGEDFDEDIGEVVPNEIDNTVEYQKNISYSYDNGAKIITSAGYNVLDALLGTSNYSNSTRLDDGLMFNSKYKDDWFLLIDDANYDSRIARNVISFRFESEQAGFIAGLAASIYITALDDSDINNVSTYGGLQFSTVFDFMSGYEQAINWFNYQVLGYDLEHNKVNQDAFLYDSSYSSDYVHLINQYGNEPNYSSSTTQKNTADWYSGSFNVGDGRTITTRLIDNKTKVIFPVNGGQMVDTITLVESENETNKSSDYKVIGVDVDATKQFPGSDDSVLGSATKNIQEAANIGLWYIDKFILTYNQDDDFLNNPDYDVKNPQLEEEYYNSISKDKDDGGWKESNQDYIDSDLATKTDQEIDQYLKDPNSDLFYIDGVDSSYYYTDQDPLIYGSIFVGNYQNNGLDFVDSDALNDSFAKLLIEFNPNLLDYDFFDFVSYAIEQQPIDQSGNIIIEKASNTFSDEYSNPITAGYYLLYPWIPNWSVYSK</sequence>
<dbReference type="InterPro" id="IPR003760">
    <property type="entry name" value="PnrA-like"/>
</dbReference>
<evidence type="ECO:0000256" key="4">
    <source>
        <dbReference type="ARBA" id="ARBA00023136"/>
    </source>
</evidence>
<dbReference type="PANTHER" id="PTHR34296:SF2">
    <property type="entry name" value="ABC TRANSPORTER GUANOSINE-BINDING PROTEIN NUPN"/>
    <property type="match status" value="1"/>
</dbReference>
<keyword evidence="3" id="KW-0732">Signal</keyword>
<proteinExistence type="predicted"/>
<evidence type="ECO:0000256" key="3">
    <source>
        <dbReference type="ARBA" id="ARBA00022729"/>
    </source>
</evidence>